<dbReference type="SMART" id="SM00086">
    <property type="entry name" value="PAC"/>
    <property type="match status" value="1"/>
</dbReference>
<sequence>MVPVWLFATYLLIQYAVHERSRFEQDAQQTARQASLIVEGELNNLQTIVDGLSKSTALATGDLQAFRTEALSRAQGSDRIILLRDFSRSQLLNTTAPQGASLPPVAPLSEWERRQLGAARFVVSNVFAGSDGKDYRLAISERVRIPARDDLLLSITIPTSRIRDVMMRAVPEGWTVGVGDRDGNYVARSTSHEEMSGKPGLPEYPEKIVGRSGTFTFRNDQGLTQLVGYYRSQYSDWFYMANIPLSAVQSPLWRSLAAIVGIALVALFISGCLAYVVGKRLTGAAAQLAARADALGRGAKVEPLTTTVMEFDTIANALVSAERAIAERKFELETVLETVPAGVWFTYDPKALQVIRNRFAAELMGLPTDTPKAFGAPDLVIDTVAEKDGRMVSRQDRPLSRAMRGELTDNEEFSYTLPSGGRRHLLSSARPIRDPEGGIIGAVQISLDISDRKRAEEQRKLLVNELNHRVKNTLAVVQSIASQTIRNSTSLAEARRTLSSRLVSLAKAHDVLTHENWRGADLEELIAASIRPHAPMERFQLSGDEVWVEPNIALSFALAFHELTTNAIKYGALSNATGTVSISWGLIEQGPDRRLELEWRESGGPVVAAVKRKGFGMQLLEGMFSRVSRVSLSFDEAGLLAAFSVSLSASTGLSTSAARAAG</sequence>
<evidence type="ECO:0000313" key="19">
    <source>
        <dbReference type="EMBL" id="MET3596171.1"/>
    </source>
</evidence>
<dbReference type="InterPro" id="IPR000014">
    <property type="entry name" value="PAS"/>
</dbReference>
<name>A0ABV2HZW0_9HYPH</name>
<evidence type="ECO:0000256" key="2">
    <source>
        <dbReference type="ARBA" id="ARBA00012438"/>
    </source>
</evidence>
<reference evidence="19 20" key="1">
    <citation type="submission" date="2024-06" db="EMBL/GenBank/DDBJ databases">
        <title>Genomic Encyclopedia of Type Strains, Phase IV (KMG-IV): sequencing the most valuable type-strain genomes for metagenomic binning, comparative biology and taxonomic classification.</title>
        <authorList>
            <person name="Goeker M."/>
        </authorList>
    </citation>
    <scope>NUCLEOTIDE SEQUENCE [LARGE SCALE GENOMIC DNA]</scope>
    <source>
        <strain evidence="19 20">DSM 29846</strain>
    </source>
</reference>
<keyword evidence="12" id="KW-0418">Kinase</keyword>
<keyword evidence="10" id="KW-0677">Repeat</keyword>
<evidence type="ECO:0000256" key="15">
    <source>
        <dbReference type="ARBA" id="ARBA00023026"/>
    </source>
</evidence>
<keyword evidence="9" id="KW-0808">Transferase</keyword>
<evidence type="ECO:0000256" key="16">
    <source>
        <dbReference type="ARBA" id="ARBA00023170"/>
    </source>
</evidence>
<keyword evidence="20" id="KW-1185">Reference proteome</keyword>
<keyword evidence="4" id="KW-0600">Photoreceptor protein</keyword>
<keyword evidence="5" id="KW-0597">Phosphoprotein</keyword>
<accession>A0ABV2HZW0</accession>
<evidence type="ECO:0000256" key="1">
    <source>
        <dbReference type="ARBA" id="ARBA00000085"/>
    </source>
</evidence>
<dbReference type="InterPro" id="IPR036890">
    <property type="entry name" value="HATPase_C_sf"/>
</dbReference>
<dbReference type="EC" id="2.7.13.3" evidence="2"/>
<keyword evidence="14" id="KW-0157">Chromophore</keyword>
<evidence type="ECO:0000256" key="17">
    <source>
        <dbReference type="SAM" id="Phobius"/>
    </source>
</evidence>
<dbReference type="EMBL" id="JBEPLM010000013">
    <property type="protein sequence ID" value="MET3596171.1"/>
    <property type="molecule type" value="Genomic_DNA"/>
</dbReference>
<evidence type="ECO:0000256" key="6">
    <source>
        <dbReference type="ARBA" id="ARBA00022606"/>
    </source>
</evidence>
<dbReference type="Pfam" id="PF07536">
    <property type="entry name" value="HWE_HK"/>
    <property type="match status" value="1"/>
</dbReference>
<keyword evidence="17" id="KW-0812">Transmembrane</keyword>
<dbReference type="SUPFAM" id="SSF55785">
    <property type="entry name" value="PYP-like sensor domain (PAS domain)"/>
    <property type="match status" value="1"/>
</dbReference>
<keyword evidence="8" id="KW-0288">FMN</keyword>
<dbReference type="Proteomes" id="UP001549036">
    <property type="component" value="Unassembled WGS sequence"/>
</dbReference>
<protein>
    <recommendedName>
        <fullName evidence="3">Blue-light-activated histidine kinase</fullName>
        <ecNumber evidence="2">2.7.13.3</ecNumber>
    </recommendedName>
</protein>
<evidence type="ECO:0000256" key="4">
    <source>
        <dbReference type="ARBA" id="ARBA00022543"/>
    </source>
</evidence>
<keyword evidence="7" id="KW-0285">Flavoprotein</keyword>
<evidence type="ECO:0000256" key="7">
    <source>
        <dbReference type="ARBA" id="ARBA00022630"/>
    </source>
</evidence>
<comment type="catalytic activity">
    <reaction evidence="1">
        <text>ATP + protein L-histidine = ADP + protein N-phospho-L-histidine.</text>
        <dbReference type="EC" id="2.7.13.3"/>
    </reaction>
</comment>
<dbReference type="PROSITE" id="PS50113">
    <property type="entry name" value="PAC"/>
    <property type="match status" value="1"/>
</dbReference>
<organism evidence="19 20">
    <name type="scientific">Mesorhizobium shonense</name>
    <dbReference type="NCBI Taxonomy" id="1209948"/>
    <lineage>
        <taxon>Bacteria</taxon>
        <taxon>Pseudomonadati</taxon>
        <taxon>Pseudomonadota</taxon>
        <taxon>Alphaproteobacteria</taxon>
        <taxon>Hyphomicrobiales</taxon>
        <taxon>Phyllobacteriaceae</taxon>
        <taxon>Mesorhizobium</taxon>
    </lineage>
</organism>
<keyword evidence="17" id="KW-1133">Transmembrane helix</keyword>
<evidence type="ECO:0000256" key="3">
    <source>
        <dbReference type="ARBA" id="ARBA00021740"/>
    </source>
</evidence>
<evidence type="ECO:0000256" key="12">
    <source>
        <dbReference type="ARBA" id="ARBA00022777"/>
    </source>
</evidence>
<keyword evidence="17" id="KW-0472">Membrane</keyword>
<dbReference type="Pfam" id="PF08448">
    <property type="entry name" value="PAS_4"/>
    <property type="match status" value="1"/>
</dbReference>
<dbReference type="NCBIfam" id="TIGR00229">
    <property type="entry name" value="sensory_box"/>
    <property type="match status" value="1"/>
</dbReference>
<keyword evidence="16" id="KW-0675">Receptor</keyword>
<feature type="transmembrane region" description="Helical" evidence="17">
    <location>
        <begin position="252"/>
        <end position="277"/>
    </location>
</feature>
<evidence type="ECO:0000256" key="8">
    <source>
        <dbReference type="ARBA" id="ARBA00022643"/>
    </source>
</evidence>
<proteinExistence type="predicted"/>
<evidence type="ECO:0000259" key="18">
    <source>
        <dbReference type="PROSITE" id="PS50113"/>
    </source>
</evidence>
<evidence type="ECO:0000256" key="14">
    <source>
        <dbReference type="ARBA" id="ARBA00022991"/>
    </source>
</evidence>
<keyword evidence="11" id="KW-0547">Nucleotide-binding</keyword>
<keyword evidence="15" id="KW-0843">Virulence</keyword>
<evidence type="ECO:0000256" key="13">
    <source>
        <dbReference type="ARBA" id="ARBA00022840"/>
    </source>
</evidence>
<dbReference type="Gene3D" id="3.30.450.20">
    <property type="entry name" value="PAS domain"/>
    <property type="match status" value="1"/>
</dbReference>
<keyword evidence="6" id="KW-0716">Sensory transduction</keyword>
<dbReference type="InterPro" id="IPR001610">
    <property type="entry name" value="PAC"/>
</dbReference>
<evidence type="ECO:0000256" key="10">
    <source>
        <dbReference type="ARBA" id="ARBA00022737"/>
    </source>
</evidence>
<dbReference type="InterPro" id="IPR011102">
    <property type="entry name" value="Sig_transdc_His_kinase_HWE"/>
</dbReference>
<dbReference type="Gene3D" id="3.30.565.10">
    <property type="entry name" value="Histidine kinase-like ATPase, C-terminal domain"/>
    <property type="match status" value="1"/>
</dbReference>
<evidence type="ECO:0000256" key="9">
    <source>
        <dbReference type="ARBA" id="ARBA00022679"/>
    </source>
</evidence>
<dbReference type="CDD" id="cd18774">
    <property type="entry name" value="PDC2_HK_sensor"/>
    <property type="match status" value="1"/>
</dbReference>
<dbReference type="PANTHER" id="PTHR41523">
    <property type="entry name" value="TWO-COMPONENT SYSTEM SENSOR PROTEIN"/>
    <property type="match status" value="1"/>
</dbReference>
<evidence type="ECO:0000313" key="20">
    <source>
        <dbReference type="Proteomes" id="UP001549036"/>
    </source>
</evidence>
<evidence type="ECO:0000256" key="11">
    <source>
        <dbReference type="ARBA" id="ARBA00022741"/>
    </source>
</evidence>
<dbReference type="RefSeq" id="WP_354417132.1">
    <property type="nucleotide sequence ID" value="NZ_JBEPLM010000013.1"/>
</dbReference>
<feature type="domain" description="PAC" evidence="18">
    <location>
        <begin position="409"/>
        <end position="461"/>
    </location>
</feature>
<dbReference type="InterPro" id="IPR035965">
    <property type="entry name" value="PAS-like_dom_sf"/>
</dbReference>
<evidence type="ECO:0000256" key="5">
    <source>
        <dbReference type="ARBA" id="ARBA00022553"/>
    </source>
</evidence>
<dbReference type="InterPro" id="IPR013656">
    <property type="entry name" value="PAS_4"/>
</dbReference>
<gene>
    <name evidence="19" type="ORF">ABID26_005588</name>
</gene>
<dbReference type="PANTHER" id="PTHR41523:SF7">
    <property type="entry name" value="HISTIDINE KINASE"/>
    <property type="match status" value="1"/>
</dbReference>
<dbReference type="SMART" id="SM00911">
    <property type="entry name" value="HWE_HK"/>
    <property type="match status" value="1"/>
</dbReference>
<keyword evidence="13" id="KW-0067">ATP-binding</keyword>
<comment type="caution">
    <text evidence="19">The sequence shown here is derived from an EMBL/GenBank/DDBJ whole genome shotgun (WGS) entry which is preliminary data.</text>
</comment>
<dbReference type="InterPro" id="IPR000700">
    <property type="entry name" value="PAS-assoc_C"/>
</dbReference>